<dbReference type="GO" id="GO:0005737">
    <property type="term" value="C:cytoplasm"/>
    <property type="evidence" value="ECO:0007669"/>
    <property type="project" value="TreeGrafter"/>
</dbReference>
<feature type="region of interest" description="Disordered" evidence="4">
    <location>
        <begin position="85"/>
        <end position="121"/>
    </location>
</feature>
<evidence type="ECO:0000313" key="7">
    <source>
        <dbReference type="EMBL" id="WWC59636.1"/>
    </source>
</evidence>
<reference evidence="7" key="2">
    <citation type="submission" date="2013-07" db="EMBL/GenBank/DDBJ databases">
        <authorList>
            <consortium name="The Broad Institute Genome Sequencing Platform"/>
            <person name="Cuomo C."/>
            <person name="Litvintseva A."/>
            <person name="Chen Y."/>
            <person name="Heitman J."/>
            <person name="Sun S."/>
            <person name="Springer D."/>
            <person name="Dromer F."/>
            <person name="Young S.K."/>
            <person name="Zeng Q."/>
            <person name="Gargeya S."/>
            <person name="Fitzgerald M."/>
            <person name="Abouelleil A."/>
            <person name="Alvarado L."/>
            <person name="Berlin A.M."/>
            <person name="Chapman S.B."/>
            <person name="Dewar J."/>
            <person name="Goldberg J."/>
            <person name="Griggs A."/>
            <person name="Gujja S."/>
            <person name="Hansen M."/>
            <person name="Howarth C."/>
            <person name="Imamovic A."/>
            <person name="Larimer J."/>
            <person name="McCowan C."/>
            <person name="Murphy C."/>
            <person name="Pearson M."/>
            <person name="Priest M."/>
            <person name="Roberts A."/>
            <person name="Saif S."/>
            <person name="Shea T."/>
            <person name="Sykes S."/>
            <person name="Wortman J."/>
            <person name="Nusbaum C."/>
            <person name="Birren B."/>
        </authorList>
    </citation>
    <scope>NUCLEOTIDE SEQUENCE</scope>
    <source>
        <strain evidence="7">CBS 10117</strain>
    </source>
</reference>
<dbReference type="GO" id="GO:0008270">
    <property type="term" value="F:zinc ion binding"/>
    <property type="evidence" value="ECO:0007669"/>
    <property type="project" value="UniProtKB-KW"/>
</dbReference>
<dbReference type="InterPro" id="IPR000058">
    <property type="entry name" value="Znf_AN1"/>
</dbReference>
<dbReference type="RefSeq" id="XP_018265302.1">
    <property type="nucleotide sequence ID" value="XM_018405021.1"/>
</dbReference>
<reference evidence="7" key="3">
    <citation type="submission" date="2024-02" db="EMBL/GenBank/DDBJ databases">
        <title>Comparative genomics of Cryptococcus and Kwoniella reveals pathogenesis evolution and contrasting modes of karyotype evolution via chromosome fusion or intercentromeric recombination.</title>
        <authorList>
            <person name="Coelho M.A."/>
            <person name="David-Palma M."/>
            <person name="Shea T."/>
            <person name="Bowers K."/>
            <person name="McGinley-Smith S."/>
            <person name="Mohammad A.W."/>
            <person name="Gnirke A."/>
            <person name="Yurkov A.M."/>
            <person name="Nowrousian M."/>
            <person name="Sun S."/>
            <person name="Cuomo C.A."/>
            <person name="Heitman J."/>
        </authorList>
    </citation>
    <scope>NUCLEOTIDE SEQUENCE</scope>
    <source>
        <strain evidence="7">CBS 10117</strain>
    </source>
</reference>
<dbReference type="EMBL" id="CP144531">
    <property type="protein sequence ID" value="WWC59636.1"/>
    <property type="molecule type" value="Genomic_DNA"/>
</dbReference>
<keyword evidence="2" id="KW-0863">Zinc-finger</keyword>
<feature type="domain" description="AN1-type" evidence="5">
    <location>
        <begin position="133"/>
        <end position="156"/>
    </location>
</feature>
<dbReference type="PANTHER" id="PTHR14677">
    <property type="entry name" value="ARSENITE INDUCUBLE RNA ASSOCIATED PROTEIN AIP-1-RELATED"/>
    <property type="match status" value="1"/>
</dbReference>
<evidence type="ECO:0000313" key="8">
    <source>
        <dbReference type="Proteomes" id="UP000078595"/>
    </source>
</evidence>
<dbReference type="Gene3D" id="4.10.1110.10">
    <property type="entry name" value="AN1-like Zinc finger"/>
    <property type="match status" value="2"/>
</dbReference>
<keyword evidence="1" id="KW-0479">Metal-binding</keyword>
<dbReference type="PANTHER" id="PTHR14677:SF20">
    <property type="entry name" value="ZINC FINGER AN1-TYPE CONTAINING 2A-RELATED"/>
    <property type="match status" value="1"/>
</dbReference>
<dbReference type="KEGG" id="kdj:28965364"/>
<keyword evidence="3" id="KW-0862">Zinc</keyword>
<dbReference type="AlphaFoldDB" id="A0A1A6ABN2"/>
<evidence type="ECO:0000259" key="5">
    <source>
        <dbReference type="Pfam" id="PF01428"/>
    </source>
</evidence>
<proteinExistence type="predicted"/>
<evidence type="ECO:0000256" key="3">
    <source>
        <dbReference type="ARBA" id="ARBA00022833"/>
    </source>
</evidence>
<dbReference type="SUPFAM" id="SSF118310">
    <property type="entry name" value="AN1-like Zinc finger"/>
    <property type="match status" value="2"/>
</dbReference>
<feature type="compositionally biased region" description="Low complexity" evidence="4">
    <location>
        <begin position="205"/>
        <end position="228"/>
    </location>
</feature>
<dbReference type="STRING" id="1296121.A0A1A6ABN2"/>
<feature type="compositionally biased region" description="Polar residues" evidence="4">
    <location>
        <begin position="229"/>
        <end position="244"/>
    </location>
</feature>
<protein>
    <recommendedName>
        <fullName evidence="5">AN1-type domain-containing protein</fullName>
    </recommendedName>
</protein>
<sequence>MSILTPGSRCTLCPLVDFLPYTCPSCNLVYCRKHIQSPLHQCIEASLQASTSTSNGRPGKLDRGKRLCGFKGCQRESIESIAGYVADDPSSGTGTGAVTEGGNEGSAAGVGKSKGKGGGKGENEDILAIAKQVRCAGCGVSFCVEHRSQSTHECPAPLDHNVRHDAFLEPRQKAREVVARQFPEYKDRVIAKPPPAKDVIRRDPATAGETQARTQAQTQTQTQTQAQTPKQNISSALGSSSLQAEASGHGEASQNSVRSSASQEVGQAITATAISDPTLTPSQPALRTNINANTNTKPKIKSKDERLWDIHLKKIRIPAEPLLKNARMDSTTQRVFFEWTIDLSMRYCKAWVFRIGKWAGEGVGKFERSWVDQETPVGKIMDILIERGKVKRPVNMNDPTQSLHLVALHPSLSPNQSGQVEHAILDLSRSAKDEIPEGSLLVLVRGQWD</sequence>
<name>A0A1A6ABN2_9TREE</name>
<evidence type="ECO:0000313" key="6">
    <source>
        <dbReference type="EMBL" id="OBR87460.1"/>
    </source>
</evidence>
<organism evidence="6">
    <name type="scientific">Kwoniella dejecticola CBS 10117</name>
    <dbReference type="NCBI Taxonomy" id="1296121"/>
    <lineage>
        <taxon>Eukaryota</taxon>
        <taxon>Fungi</taxon>
        <taxon>Dikarya</taxon>
        <taxon>Basidiomycota</taxon>
        <taxon>Agaricomycotina</taxon>
        <taxon>Tremellomycetes</taxon>
        <taxon>Tremellales</taxon>
        <taxon>Cryptococcaceae</taxon>
        <taxon>Kwoniella</taxon>
    </lineage>
</organism>
<dbReference type="InterPro" id="IPR035896">
    <property type="entry name" value="AN1-like_Znf"/>
</dbReference>
<dbReference type="VEuPathDB" id="FungiDB:I303_01665"/>
<accession>A0A1A6ABN2</accession>
<dbReference type="Proteomes" id="UP000078595">
    <property type="component" value="Chromosome 2"/>
</dbReference>
<gene>
    <name evidence="6" type="ORF">I303_01665</name>
    <name evidence="7" type="ORF">I303_102195</name>
</gene>
<dbReference type="Pfam" id="PF01428">
    <property type="entry name" value="zf-AN1"/>
    <property type="match status" value="2"/>
</dbReference>
<feature type="region of interest" description="Disordered" evidence="4">
    <location>
        <begin position="188"/>
        <end position="298"/>
    </location>
</feature>
<evidence type="ECO:0000256" key="1">
    <source>
        <dbReference type="ARBA" id="ARBA00022723"/>
    </source>
</evidence>
<dbReference type="EMBL" id="KI894028">
    <property type="protein sequence ID" value="OBR87460.1"/>
    <property type="molecule type" value="Genomic_DNA"/>
</dbReference>
<dbReference type="OrthoDB" id="431929at2759"/>
<evidence type="ECO:0000256" key="2">
    <source>
        <dbReference type="ARBA" id="ARBA00022771"/>
    </source>
</evidence>
<evidence type="ECO:0000256" key="4">
    <source>
        <dbReference type="SAM" id="MobiDB-lite"/>
    </source>
</evidence>
<keyword evidence="8" id="KW-1185">Reference proteome</keyword>
<feature type="domain" description="AN1-type" evidence="5">
    <location>
        <begin position="10"/>
        <end position="44"/>
    </location>
</feature>
<reference evidence="6" key="1">
    <citation type="submission" date="2013-07" db="EMBL/GenBank/DDBJ databases">
        <title>The Genome Sequence of Cryptococcus dejecticola CBS10117.</title>
        <authorList>
            <consortium name="The Broad Institute Genome Sequencing Platform"/>
            <person name="Cuomo C."/>
            <person name="Litvintseva A."/>
            <person name="Chen Y."/>
            <person name="Heitman J."/>
            <person name="Sun S."/>
            <person name="Springer D."/>
            <person name="Dromer F."/>
            <person name="Young S.K."/>
            <person name="Zeng Q."/>
            <person name="Gargeya S."/>
            <person name="Fitzgerald M."/>
            <person name="Abouelleil A."/>
            <person name="Alvarado L."/>
            <person name="Berlin A.M."/>
            <person name="Chapman S.B."/>
            <person name="Dewar J."/>
            <person name="Goldberg J."/>
            <person name="Griggs A."/>
            <person name="Gujja S."/>
            <person name="Hansen M."/>
            <person name="Howarth C."/>
            <person name="Imamovic A."/>
            <person name="Larimer J."/>
            <person name="McCowan C."/>
            <person name="Murphy C."/>
            <person name="Pearson M."/>
            <person name="Priest M."/>
            <person name="Roberts A."/>
            <person name="Saif S."/>
            <person name="Shea T."/>
            <person name="Sykes S."/>
            <person name="Wortman J."/>
            <person name="Nusbaum C."/>
            <person name="Birren B."/>
        </authorList>
    </citation>
    <scope>NUCLEOTIDE SEQUENCE [LARGE SCALE GENOMIC DNA]</scope>
    <source>
        <strain evidence="6">CBS 10117</strain>
    </source>
</reference>
<dbReference type="GeneID" id="28965364"/>
<feature type="compositionally biased region" description="Polar residues" evidence="4">
    <location>
        <begin position="252"/>
        <end position="297"/>
    </location>
</feature>